<dbReference type="Gene3D" id="2.60.40.420">
    <property type="entry name" value="Cupredoxins - blue copper proteins"/>
    <property type="match status" value="1"/>
</dbReference>
<dbReference type="GO" id="GO:0005507">
    <property type="term" value="F:copper ion binding"/>
    <property type="evidence" value="ECO:0007669"/>
    <property type="project" value="InterPro"/>
</dbReference>
<accession>A0A368NG53</accession>
<protein>
    <recommendedName>
        <fullName evidence="4">Blue (type 1) copper domain-containing protein</fullName>
    </recommendedName>
</protein>
<comment type="caution">
    <text evidence="5">The sequence shown here is derived from an EMBL/GenBank/DDBJ whole genome shotgun (WGS) entry which is preliminary data.</text>
</comment>
<sequence>MTEFDPGPRSLPGIEFATEGDRQQFLANTLVHADGDASCPDGTDADDLQRPVVELDDLKPGDHGEVTFDLALCDNPGYVWLGVADATAAENGYTEPERDDPDESGLETLPGEPPTDHHVELLDAVRAAYWIDDGDDYVDGDEAFQSRGSLRDVLGDLSGIGVALEGDVSSERGGGTGGQGCFSPGRHSVGFVWWLPVDHANETQSDSVRFSLTFYTEQCRHNDGTGDRLSAFVNDDAPLNERPWDGAVADRTGHPEVVVTNNALTQVTFPDVPPFGPPPQTLPLGFDPQVVRVSPGTTVTWHWATYADPFPDFFDEIPHNVVAPDGSFSSGPPEPATTASDFSHTFTEPGLHPYVCVPHGSTQFHHSSPGVPFQEVINESGMRGAILVED</sequence>
<reference evidence="5 6" key="1">
    <citation type="submission" date="2018-07" db="EMBL/GenBank/DDBJ databases">
        <title>Genome sequences of Haloplanus salinus JCM 18368T.</title>
        <authorList>
            <person name="Kim Y.B."/>
            <person name="Roh S.W."/>
        </authorList>
    </citation>
    <scope>NUCLEOTIDE SEQUENCE [LARGE SCALE GENOMIC DNA]</scope>
    <source>
        <strain evidence="5 6">JCM 18368</strain>
    </source>
</reference>
<keyword evidence="1" id="KW-0479">Metal-binding</keyword>
<dbReference type="EMBL" id="QPHM01000001">
    <property type="protein sequence ID" value="RCU48685.1"/>
    <property type="molecule type" value="Genomic_DNA"/>
</dbReference>
<feature type="domain" description="Blue (type 1) copper" evidence="4">
    <location>
        <begin position="284"/>
        <end position="361"/>
    </location>
</feature>
<dbReference type="OrthoDB" id="137379at2157"/>
<dbReference type="Pfam" id="PF00127">
    <property type="entry name" value="Copper-bind"/>
    <property type="match status" value="1"/>
</dbReference>
<dbReference type="InterPro" id="IPR000923">
    <property type="entry name" value="BlueCu_1"/>
</dbReference>
<evidence type="ECO:0000256" key="3">
    <source>
        <dbReference type="SAM" id="MobiDB-lite"/>
    </source>
</evidence>
<dbReference type="InterPro" id="IPR008972">
    <property type="entry name" value="Cupredoxin"/>
</dbReference>
<dbReference type="Proteomes" id="UP000252189">
    <property type="component" value="Unassembled WGS sequence"/>
</dbReference>
<name>A0A368NG53_9EURY</name>
<gene>
    <name evidence="5" type="ORF">DU504_11530</name>
</gene>
<evidence type="ECO:0000256" key="1">
    <source>
        <dbReference type="ARBA" id="ARBA00022723"/>
    </source>
</evidence>
<dbReference type="AlphaFoldDB" id="A0A368NG53"/>
<keyword evidence="6" id="KW-1185">Reference proteome</keyword>
<evidence type="ECO:0000259" key="4">
    <source>
        <dbReference type="Pfam" id="PF00127"/>
    </source>
</evidence>
<evidence type="ECO:0000313" key="5">
    <source>
        <dbReference type="EMBL" id="RCU48685.1"/>
    </source>
</evidence>
<dbReference type="SUPFAM" id="SSF49503">
    <property type="entry name" value="Cupredoxins"/>
    <property type="match status" value="1"/>
</dbReference>
<evidence type="ECO:0000313" key="6">
    <source>
        <dbReference type="Proteomes" id="UP000252189"/>
    </source>
</evidence>
<proteinExistence type="predicted"/>
<organism evidence="5 6">
    <name type="scientific">Haloplanus salinus</name>
    <dbReference type="NCBI Taxonomy" id="1126245"/>
    <lineage>
        <taxon>Archaea</taxon>
        <taxon>Methanobacteriati</taxon>
        <taxon>Methanobacteriota</taxon>
        <taxon>Stenosarchaea group</taxon>
        <taxon>Halobacteria</taxon>
        <taxon>Halobacteriales</taxon>
        <taxon>Haloferacaceae</taxon>
        <taxon>Haloplanus</taxon>
    </lineage>
</organism>
<feature type="region of interest" description="Disordered" evidence="3">
    <location>
        <begin position="92"/>
        <end position="116"/>
    </location>
</feature>
<keyword evidence="2" id="KW-0186">Copper</keyword>
<evidence type="ECO:0000256" key="2">
    <source>
        <dbReference type="ARBA" id="ARBA00023008"/>
    </source>
</evidence>
<dbReference type="GO" id="GO:0009055">
    <property type="term" value="F:electron transfer activity"/>
    <property type="evidence" value="ECO:0007669"/>
    <property type="project" value="InterPro"/>
</dbReference>